<evidence type="ECO:0000313" key="1">
    <source>
        <dbReference type="EMBL" id="ELW64898.1"/>
    </source>
</evidence>
<name>L9KQA4_TUPCH</name>
<reference evidence="2" key="1">
    <citation type="submission" date="2012-07" db="EMBL/GenBank/DDBJ databases">
        <title>Genome of the Chinese tree shrew, a rising model animal genetically related to primates.</title>
        <authorList>
            <person name="Zhang G."/>
            <person name="Fan Y."/>
            <person name="Yao Y."/>
            <person name="Huang Z."/>
        </authorList>
    </citation>
    <scope>NUCLEOTIDE SEQUENCE [LARGE SCALE GENOMIC DNA]</scope>
</reference>
<organism evidence="1 2">
    <name type="scientific">Tupaia chinensis</name>
    <name type="common">Chinese tree shrew</name>
    <name type="synonym">Tupaia belangeri chinensis</name>
    <dbReference type="NCBI Taxonomy" id="246437"/>
    <lineage>
        <taxon>Eukaryota</taxon>
        <taxon>Metazoa</taxon>
        <taxon>Chordata</taxon>
        <taxon>Craniata</taxon>
        <taxon>Vertebrata</taxon>
        <taxon>Euteleostomi</taxon>
        <taxon>Mammalia</taxon>
        <taxon>Eutheria</taxon>
        <taxon>Euarchontoglires</taxon>
        <taxon>Scandentia</taxon>
        <taxon>Tupaiidae</taxon>
        <taxon>Tupaia</taxon>
    </lineage>
</organism>
<proteinExistence type="predicted"/>
<dbReference type="EMBL" id="KB320709">
    <property type="protein sequence ID" value="ELW64898.1"/>
    <property type="molecule type" value="Genomic_DNA"/>
</dbReference>
<gene>
    <name evidence="1" type="ORF">TREES_T100020598</name>
</gene>
<sequence>MLLSESRLCIPVLLPIPDHADVQSGCCVANTTEMRLATQQGLLGLVRPLRDQGFVFRLGPGLVAAHMLMSTDTSFSSCDIREYFVER</sequence>
<dbReference type="Proteomes" id="UP000011518">
    <property type="component" value="Unassembled WGS sequence"/>
</dbReference>
<keyword evidence="2" id="KW-1185">Reference proteome</keyword>
<reference evidence="2" key="2">
    <citation type="journal article" date="2013" name="Nat. Commun.">
        <title>Genome of the Chinese tree shrew.</title>
        <authorList>
            <person name="Fan Y."/>
            <person name="Huang Z.Y."/>
            <person name="Cao C.C."/>
            <person name="Chen C.S."/>
            <person name="Chen Y.X."/>
            <person name="Fan D.D."/>
            <person name="He J."/>
            <person name="Hou H.L."/>
            <person name="Hu L."/>
            <person name="Hu X.T."/>
            <person name="Jiang X.T."/>
            <person name="Lai R."/>
            <person name="Lang Y.S."/>
            <person name="Liang B."/>
            <person name="Liao S.G."/>
            <person name="Mu D."/>
            <person name="Ma Y.Y."/>
            <person name="Niu Y.Y."/>
            <person name="Sun X.Q."/>
            <person name="Xia J.Q."/>
            <person name="Xiao J."/>
            <person name="Xiong Z.Q."/>
            <person name="Xu L."/>
            <person name="Yang L."/>
            <person name="Zhang Y."/>
            <person name="Zhao W."/>
            <person name="Zhao X.D."/>
            <person name="Zheng Y.T."/>
            <person name="Zhou J.M."/>
            <person name="Zhu Y.B."/>
            <person name="Zhang G.J."/>
            <person name="Wang J."/>
            <person name="Yao Y.G."/>
        </authorList>
    </citation>
    <scope>NUCLEOTIDE SEQUENCE [LARGE SCALE GENOMIC DNA]</scope>
</reference>
<protein>
    <submittedName>
        <fullName evidence="1">Uncharacterized protein</fullName>
    </submittedName>
</protein>
<dbReference type="AlphaFoldDB" id="L9KQA4"/>
<accession>L9KQA4</accession>
<dbReference type="InParanoid" id="L9KQA4"/>
<evidence type="ECO:0000313" key="2">
    <source>
        <dbReference type="Proteomes" id="UP000011518"/>
    </source>
</evidence>